<dbReference type="KEGG" id="shd:SUTH_02191"/>
<evidence type="ECO:0000256" key="11">
    <source>
        <dbReference type="ARBA" id="ARBA00022825"/>
    </source>
</evidence>
<dbReference type="EMBL" id="AP012547">
    <property type="protein sequence ID" value="BAO29981.1"/>
    <property type="molecule type" value="Genomic_DNA"/>
</dbReference>
<comment type="catalytic activity">
    <reaction evidence="1">
        <text>Acts on substrates that are at least partially unfolded. The cleavage site P1 residue is normally between a pair of hydrophobic residues, such as Val-|-Val.</text>
        <dbReference type="EC" id="3.4.21.107"/>
    </reaction>
</comment>
<dbReference type="InterPro" id="IPR001478">
    <property type="entry name" value="PDZ"/>
</dbReference>
<evidence type="ECO:0000313" key="19">
    <source>
        <dbReference type="EMBL" id="BAO29981.1"/>
    </source>
</evidence>
<evidence type="ECO:0000313" key="20">
    <source>
        <dbReference type="Proteomes" id="UP000031637"/>
    </source>
</evidence>
<name>W0SG27_9PROT</name>
<dbReference type="PRINTS" id="PR00834">
    <property type="entry name" value="PROTEASES2C"/>
</dbReference>
<keyword evidence="7 17" id="KW-0732">Signal</keyword>
<feature type="signal peptide" evidence="17">
    <location>
        <begin position="1"/>
        <end position="22"/>
    </location>
</feature>
<sequence length="477" mass="50712">MKKLLVLLAVVFSSVVSLQVQARDLPDFTELVEKQGATVVNISTTQVIKGRRGVHPFQFEGDESMQELLRRFFPGQIPNFPGVPQEFKSRSLGSGFIISADGHILTNAHVVDGADEVLVKLTDKREFKAKVLGADKRTDVALIKIEASNLQVAKLGDSVKLKVGEWVVAIGSPFGFENTVTAGIVSAKGRSLAHENFVPFIQTDVAINPGNSGGPLFNMKGEVVGINSQIYSRSGGSIGVSFAIPIDLAMDVQGQLKNKGKVSRGRLGIGIQEVSKDLAESFNLGKPQGALVASVEKGAAADKAGIEVGDIILKFDGKPVAESGDLPRMVGSTKPGSKVVVQVWRKGASRDLTATVGEIPDDEGGMRSASRGGKPAEPQVSNRLGLVLVTPTAEQRRALGIQHGLIVEEVRNGGTRTDLRSGDIILSVIIKGVQSDVKSLPQFNELLQGVDKSATITLLVRRGDSQTFITIKGVSEK</sequence>
<keyword evidence="20" id="KW-1185">Reference proteome</keyword>
<comment type="similarity">
    <text evidence="3">Belongs to the peptidase S1C family.</text>
</comment>
<evidence type="ECO:0000256" key="13">
    <source>
        <dbReference type="ARBA" id="ARBA00032850"/>
    </source>
</evidence>
<evidence type="ECO:0000256" key="15">
    <source>
        <dbReference type="PIRSR" id="PIRSR611782-2"/>
    </source>
</evidence>
<evidence type="ECO:0000256" key="2">
    <source>
        <dbReference type="ARBA" id="ARBA00004418"/>
    </source>
</evidence>
<evidence type="ECO:0000256" key="3">
    <source>
        <dbReference type="ARBA" id="ARBA00010541"/>
    </source>
</evidence>
<comment type="subcellular location">
    <subcellularLocation>
        <location evidence="2">Periplasm</location>
    </subcellularLocation>
</comment>
<feature type="domain" description="PDZ" evidence="18">
    <location>
        <begin position="261"/>
        <end position="320"/>
    </location>
</feature>
<dbReference type="STRING" id="1223802.SUTH_02191"/>
<evidence type="ECO:0000256" key="12">
    <source>
        <dbReference type="ARBA" id="ARBA00023016"/>
    </source>
</evidence>
<dbReference type="GO" id="GO:0006508">
    <property type="term" value="P:proteolysis"/>
    <property type="evidence" value="ECO:0007669"/>
    <property type="project" value="UniProtKB-KW"/>
</dbReference>
<feature type="active site" description="Charge relay system" evidence="14">
    <location>
        <position position="139"/>
    </location>
</feature>
<dbReference type="FunFam" id="2.40.10.120:FF:000007">
    <property type="entry name" value="Periplasmic serine endoprotease DegP-like"/>
    <property type="match status" value="1"/>
</dbReference>
<dbReference type="SUPFAM" id="SSF50156">
    <property type="entry name" value="PDZ domain-like"/>
    <property type="match status" value="2"/>
</dbReference>
<organism evidence="19 20">
    <name type="scientific">Sulfuritalea hydrogenivorans sk43H</name>
    <dbReference type="NCBI Taxonomy" id="1223802"/>
    <lineage>
        <taxon>Bacteria</taxon>
        <taxon>Pseudomonadati</taxon>
        <taxon>Pseudomonadota</taxon>
        <taxon>Betaproteobacteria</taxon>
        <taxon>Nitrosomonadales</taxon>
        <taxon>Sterolibacteriaceae</taxon>
        <taxon>Sulfuritalea</taxon>
    </lineage>
</organism>
<evidence type="ECO:0000256" key="6">
    <source>
        <dbReference type="ARBA" id="ARBA00022670"/>
    </source>
</evidence>
<dbReference type="RefSeq" id="WP_041099219.1">
    <property type="nucleotide sequence ID" value="NZ_AP012547.1"/>
</dbReference>
<dbReference type="PANTHER" id="PTHR22939">
    <property type="entry name" value="SERINE PROTEASE FAMILY S1C HTRA-RELATED"/>
    <property type="match status" value="1"/>
</dbReference>
<dbReference type="SUPFAM" id="SSF50494">
    <property type="entry name" value="Trypsin-like serine proteases"/>
    <property type="match status" value="1"/>
</dbReference>
<evidence type="ECO:0000256" key="1">
    <source>
        <dbReference type="ARBA" id="ARBA00001772"/>
    </source>
</evidence>
<dbReference type="InterPro" id="IPR009003">
    <property type="entry name" value="Peptidase_S1_PA"/>
</dbReference>
<protein>
    <recommendedName>
        <fullName evidence="5">Probable periplasmic serine endoprotease DegP-like</fullName>
        <ecNumber evidence="4">3.4.21.107</ecNumber>
    </recommendedName>
    <alternativeName>
        <fullName evidence="13">Protease Do</fullName>
    </alternativeName>
</protein>
<dbReference type="PROSITE" id="PS50106">
    <property type="entry name" value="PDZ"/>
    <property type="match status" value="1"/>
</dbReference>
<feature type="region of interest" description="Disordered" evidence="16">
    <location>
        <begin position="357"/>
        <end position="378"/>
    </location>
</feature>
<evidence type="ECO:0000256" key="5">
    <source>
        <dbReference type="ARBA" id="ARBA00013958"/>
    </source>
</evidence>
<feature type="binding site" evidence="15">
    <location>
        <position position="109"/>
    </location>
    <ligand>
        <name>substrate</name>
    </ligand>
</feature>
<dbReference type="HOGENOM" id="CLU_020120_1_0_4"/>
<dbReference type="EC" id="3.4.21.107" evidence="4"/>
<feature type="binding site" evidence="15">
    <location>
        <begin position="210"/>
        <end position="212"/>
    </location>
    <ligand>
        <name>substrate</name>
    </ligand>
</feature>
<keyword evidence="8" id="KW-0677">Repeat</keyword>
<dbReference type="InterPro" id="IPR011782">
    <property type="entry name" value="Pept_S1C_Do"/>
</dbReference>
<dbReference type="GO" id="GO:0004252">
    <property type="term" value="F:serine-type endopeptidase activity"/>
    <property type="evidence" value="ECO:0007669"/>
    <property type="project" value="InterPro"/>
</dbReference>
<reference evidence="19 20" key="1">
    <citation type="journal article" date="2014" name="Syst. Appl. Microbiol.">
        <title>Complete genomes of freshwater sulfur oxidizers Sulfuricella denitrificans skB26 and Sulfuritalea hydrogenivorans sk43H: genetic insights into the sulfur oxidation pathway of betaproteobacteria.</title>
        <authorList>
            <person name="Watanabe T."/>
            <person name="Kojima H."/>
            <person name="Fukui M."/>
        </authorList>
    </citation>
    <scope>NUCLEOTIDE SEQUENCE [LARGE SCALE GENOMIC DNA]</scope>
    <source>
        <strain evidence="19">DSM22779</strain>
    </source>
</reference>
<dbReference type="OrthoDB" id="9758917at2"/>
<keyword evidence="9" id="KW-0574">Periplasm</keyword>
<dbReference type="NCBIfam" id="TIGR02037">
    <property type="entry name" value="degP_htrA_DO"/>
    <property type="match status" value="1"/>
</dbReference>
<feature type="active site" description="Charge relay system" evidence="14">
    <location>
        <position position="212"/>
    </location>
</feature>
<dbReference type="InterPro" id="IPR001940">
    <property type="entry name" value="Peptidase_S1C"/>
</dbReference>
<evidence type="ECO:0000256" key="16">
    <source>
        <dbReference type="SAM" id="MobiDB-lite"/>
    </source>
</evidence>
<gene>
    <name evidence="19" type="ORF">SUTH_02191</name>
</gene>
<evidence type="ECO:0000256" key="9">
    <source>
        <dbReference type="ARBA" id="ARBA00022764"/>
    </source>
</evidence>
<feature type="binding site" evidence="15">
    <location>
        <position position="139"/>
    </location>
    <ligand>
        <name>substrate</name>
    </ligand>
</feature>
<dbReference type="GO" id="GO:0042597">
    <property type="term" value="C:periplasmic space"/>
    <property type="evidence" value="ECO:0007669"/>
    <property type="project" value="UniProtKB-SubCell"/>
</dbReference>
<evidence type="ECO:0000256" key="8">
    <source>
        <dbReference type="ARBA" id="ARBA00022737"/>
    </source>
</evidence>
<evidence type="ECO:0000256" key="17">
    <source>
        <dbReference type="SAM" id="SignalP"/>
    </source>
</evidence>
<dbReference type="PANTHER" id="PTHR22939:SF130">
    <property type="entry name" value="PERIPLASMIC SERINE ENDOPROTEASE DEGP-LIKE-RELATED"/>
    <property type="match status" value="1"/>
</dbReference>
<accession>W0SG27</accession>
<proteinExistence type="inferred from homology"/>
<dbReference type="Pfam" id="PF13180">
    <property type="entry name" value="PDZ_2"/>
    <property type="match status" value="1"/>
</dbReference>
<evidence type="ECO:0000256" key="7">
    <source>
        <dbReference type="ARBA" id="ARBA00022729"/>
    </source>
</evidence>
<feature type="chain" id="PRO_5039074457" description="Probable periplasmic serine endoprotease DegP-like" evidence="17">
    <location>
        <begin position="23"/>
        <end position="477"/>
    </location>
</feature>
<keyword evidence="11" id="KW-0720">Serine protease</keyword>
<dbReference type="SMART" id="SM00228">
    <property type="entry name" value="PDZ"/>
    <property type="match status" value="2"/>
</dbReference>
<dbReference type="Pfam" id="PF13365">
    <property type="entry name" value="Trypsin_2"/>
    <property type="match status" value="1"/>
</dbReference>
<keyword evidence="12" id="KW-0346">Stress response</keyword>
<evidence type="ECO:0000256" key="14">
    <source>
        <dbReference type="PIRSR" id="PIRSR611782-1"/>
    </source>
</evidence>
<dbReference type="Gene3D" id="2.30.42.10">
    <property type="match status" value="2"/>
</dbReference>
<dbReference type="AlphaFoldDB" id="W0SG27"/>
<dbReference type="Gene3D" id="2.40.10.120">
    <property type="match status" value="1"/>
</dbReference>
<evidence type="ECO:0000256" key="10">
    <source>
        <dbReference type="ARBA" id="ARBA00022801"/>
    </source>
</evidence>
<dbReference type="CDD" id="cd10839">
    <property type="entry name" value="cpPDZ1_DegP-like"/>
    <property type="match status" value="1"/>
</dbReference>
<keyword evidence="6" id="KW-0645">Protease</keyword>
<evidence type="ECO:0000256" key="4">
    <source>
        <dbReference type="ARBA" id="ARBA00013035"/>
    </source>
</evidence>
<keyword evidence="10" id="KW-0378">Hydrolase</keyword>
<dbReference type="InterPro" id="IPR036034">
    <property type="entry name" value="PDZ_sf"/>
</dbReference>
<feature type="active site" description="Charge relay system" evidence="14">
    <location>
        <position position="109"/>
    </location>
</feature>
<dbReference type="Proteomes" id="UP000031637">
    <property type="component" value="Chromosome"/>
</dbReference>
<evidence type="ECO:0000259" key="18">
    <source>
        <dbReference type="PROSITE" id="PS50106"/>
    </source>
</evidence>